<feature type="region of interest" description="Disordered" evidence="1">
    <location>
        <begin position="416"/>
        <end position="448"/>
    </location>
</feature>
<feature type="region of interest" description="Disordered" evidence="1">
    <location>
        <begin position="286"/>
        <end position="309"/>
    </location>
</feature>
<feature type="region of interest" description="Disordered" evidence="1">
    <location>
        <begin position="684"/>
        <end position="738"/>
    </location>
</feature>
<dbReference type="EMBL" id="CAJNJQ010000147">
    <property type="protein sequence ID" value="CAE7059398.1"/>
    <property type="molecule type" value="Genomic_DNA"/>
</dbReference>
<feature type="region of interest" description="Disordered" evidence="1">
    <location>
        <begin position="339"/>
        <end position="377"/>
    </location>
</feature>
<feature type="compositionally biased region" description="Polar residues" evidence="1">
    <location>
        <begin position="36"/>
        <end position="46"/>
    </location>
</feature>
<sequence>MEPALMDARNPPLDFIRDLARDRQPPGHKPRVVSDSAITLGQSHAGSGNPPRYQRFLSVGSQPIFGTRDPETSLGNSTQADGTGTPIEGNETFEDYFGNLQGASGTASGLGYDGTQPIAYIQVNDPRRYSLRTPALHNGTAPTRNKAHCELNSVHPEHDQVPLDDRVIYNQPPIGNQAVSYESTQGLYPQYEAPMISPSNWNSDPIQYSTKPEITPEIMAVDHRSNNYPPSTAHCDTSTWAIPETRYSDAYTSDREQAGIRAFATKPQPSTSSAPIPSIMEPQAVNKGLNSVGPEYAPETPHGGSQSQVTVENSVIGNVLTPRFESLHIEGDLASRPIRHSTRSSSNQPPPNGPQPPYHPPHQDVHTWSHNLPTPVADNAFRSTPTVAVPAPRPYLNFGAFLTPDPPCQISNIDLAPRPGTSPPESVPNERLRLPPNVGRRRSEQTWRSCGYQIDRARIPSQTNQLPENHSYPSPSLTVQRQVRAQGRVRREVNGAMGTCEPIPSQTPDCRPLTNNNSQPPIQHSIYIQGGLDIRKPSQPPESTLRRKQRGQQYHVVQQNQPNPEQMRQHVSPQIQSTVTVYSSDKTSQALSSAPCTQPVSMTTGQPSSERETVTKKRYSNGNCEDASVTKKRKVVGKDPEMIGTNPDAGSTLPPSQCSQQNLLTAEHDCVYFDVNSWRGDDIANSGARQSSSAGTNAQTQVQASDDDRLVEPLLGVPTGDSSEKLSEHVSPPEPSQASYYDDGMAPPAGWLPVSQDDGTSGIEYMDWGPSVDMLLDQTAAFNIEVVGSRAPSMKQYITALNPLERPAPEAFFPLAPSNFEIDQLLADCYSLGA</sequence>
<dbReference type="AlphaFoldDB" id="A0A8H3DVE3"/>
<feature type="region of interest" description="Disordered" evidence="1">
    <location>
        <begin position="497"/>
        <end position="556"/>
    </location>
</feature>
<comment type="caution">
    <text evidence="2">The sequence shown here is derived from an EMBL/GenBank/DDBJ whole genome shotgun (WGS) entry which is preliminary data.</text>
</comment>
<evidence type="ECO:0000313" key="2">
    <source>
        <dbReference type="EMBL" id="CAE7059398.1"/>
    </source>
</evidence>
<proteinExistence type="predicted"/>
<feature type="region of interest" description="Disordered" evidence="1">
    <location>
        <begin position="589"/>
        <end position="657"/>
    </location>
</feature>
<name>A0A8H3DVE3_9AGAM</name>
<feature type="compositionally biased region" description="Polar residues" evidence="1">
    <location>
        <begin position="589"/>
        <end position="608"/>
    </location>
</feature>
<reference evidence="2" key="1">
    <citation type="submission" date="2021-01" db="EMBL/GenBank/DDBJ databases">
        <authorList>
            <person name="Kaushik A."/>
        </authorList>
    </citation>
    <scope>NUCLEOTIDE SEQUENCE</scope>
    <source>
        <strain evidence="2">AG5</strain>
    </source>
</reference>
<accession>A0A8H3DVE3</accession>
<feature type="compositionally biased region" description="Polar residues" evidence="1">
    <location>
        <begin position="73"/>
        <end position="82"/>
    </location>
</feature>
<feature type="compositionally biased region" description="Polar residues" evidence="1">
    <location>
        <begin position="687"/>
        <end position="704"/>
    </location>
</feature>
<feature type="region of interest" description="Disordered" evidence="1">
    <location>
        <begin position="18"/>
        <end position="54"/>
    </location>
</feature>
<evidence type="ECO:0000256" key="1">
    <source>
        <dbReference type="SAM" id="MobiDB-lite"/>
    </source>
</evidence>
<organism evidence="2 3">
    <name type="scientific">Rhizoctonia solani</name>
    <dbReference type="NCBI Taxonomy" id="456999"/>
    <lineage>
        <taxon>Eukaryota</taxon>
        <taxon>Fungi</taxon>
        <taxon>Dikarya</taxon>
        <taxon>Basidiomycota</taxon>
        <taxon>Agaricomycotina</taxon>
        <taxon>Agaricomycetes</taxon>
        <taxon>Cantharellales</taxon>
        <taxon>Ceratobasidiaceae</taxon>
        <taxon>Rhizoctonia</taxon>
    </lineage>
</organism>
<evidence type="ECO:0000313" key="3">
    <source>
        <dbReference type="Proteomes" id="UP000663827"/>
    </source>
</evidence>
<feature type="region of interest" description="Disordered" evidence="1">
    <location>
        <begin position="66"/>
        <end position="85"/>
    </location>
</feature>
<protein>
    <submittedName>
        <fullName evidence="2">Uncharacterized protein</fullName>
    </submittedName>
</protein>
<gene>
    <name evidence="2" type="ORF">RDB_LOCUS6849</name>
</gene>
<feature type="compositionally biased region" description="Pro residues" evidence="1">
    <location>
        <begin position="348"/>
        <end position="360"/>
    </location>
</feature>
<dbReference type="Proteomes" id="UP000663827">
    <property type="component" value="Unassembled WGS sequence"/>
</dbReference>
<feature type="compositionally biased region" description="Polar residues" evidence="1">
    <location>
        <begin position="504"/>
        <end position="522"/>
    </location>
</feature>